<keyword evidence="4" id="KW-1185">Reference proteome</keyword>
<evidence type="ECO:0000259" key="2">
    <source>
        <dbReference type="Pfam" id="PF14361"/>
    </source>
</evidence>
<dbReference type="Gene3D" id="1.10.10.2840">
    <property type="entry name" value="PucR C-terminal helix-turn-helix domain"/>
    <property type="match status" value="1"/>
</dbReference>
<dbReference type="Pfam" id="PF13556">
    <property type="entry name" value="HTH_30"/>
    <property type="match status" value="1"/>
</dbReference>
<dbReference type="InterPro" id="IPR042070">
    <property type="entry name" value="PucR_C-HTH_sf"/>
</dbReference>
<dbReference type="InterPro" id="IPR025736">
    <property type="entry name" value="PucR_C-HTH_dom"/>
</dbReference>
<dbReference type="InterPro" id="IPR025751">
    <property type="entry name" value="RsbRD_N_dom"/>
</dbReference>
<gene>
    <name evidence="3" type="ORF">SAMN04489750_1436</name>
</gene>
<reference evidence="4" key="1">
    <citation type="submission" date="2016-10" db="EMBL/GenBank/DDBJ databases">
        <authorList>
            <person name="Varghese N."/>
            <person name="Submissions S."/>
        </authorList>
    </citation>
    <scope>NUCLEOTIDE SEQUENCE [LARGE SCALE GENOMIC DNA]</scope>
    <source>
        <strain evidence="4">DSM 22951</strain>
    </source>
</reference>
<evidence type="ECO:0000259" key="1">
    <source>
        <dbReference type="Pfam" id="PF13556"/>
    </source>
</evidence>
<dbReference type="Pfam" id="PF14361">
    <property type="entry name" value="RsbRD_N"/>
    <property type="match status" value="1"/>
</dbReference>
<accession>A0A2Y9C1D3</accession>
<dbReference type="PANTHER" id="PTHR33744:SF7">
    <property type="entry name" value="PUCR FAMILY TRANSCRIPTIONAL REGULATOR"/>
    <property type="match status" value="1"/>
</dbReference>
<dbReference type="InterPro" id="IPR051448">
    <property type="entry name" value="CdaR-like_regulators"/>
</dbReference>
<dbReference type="OrthoDB" id="3190266at2"/>
<protein>
    <submittedName>
        <fullName evidence="3">PucR C-terminal helix-turn-helix domain-containing protein</fullName>
    </submittedName>
</protein>
<sequence length="419" mass="46570">MKTAIEESDRDILAAVSEALESASDQLVQRQLDALTAIASYRRVPTSALRRSCARNVVRVAQTLRGIDHLPPSIEEDEHRSGRDRALQGLPAEDVIAAYRLVMAVLRDAFLDVAQRQELPFDTVLRGTRGLWETTDALSNELVAARRQMDAELTRREEQERLTFLHRVLEGGLTGVDLAQVGCSFGLMPDQDYWVIRCRTDTATAPRVLRLLEQTTHHPTVRPLLGPLDGDIAGVLTAPPDRRTDLMGAVVAVSGAASLTGLHTAFQDATRLLSIAVRFARTGVVDQSDLSIRIAVAQESELGDALLDKYVRPVLAGSTDGPALLESIRMYLRHDRNVCSCASALVIHQNTLRNRLEKFELLTESNLRSTETIFETWWALEYWQLQREGNDPVLSHHATVEARRSRCAAPLAESRFADR</sequence>
<evidence type="ECO:0000313" key="3">
    <source>
        <dbReference type="EMBL" id="SSA34133.1"/>
    </source>
</evidence>
<dbReference type="RefSeq" id="WP_109684739.1">
    <property type="nucleotide sequence ID" value="NZ_QGDN01000001.1"/>
</dbReference>
<dbReference type="Proteomes" id="UP000250028">
    <property type="component" value="Unassembled WGS sequence"/>
</dbReference>
<proteinExistence type="predicted"/>
<dbReference type="PANTHER" id="PTHR33744">
    <property type="entry name" value="CARBOHYDRATE DIACID REGULATOR"/>
    <property type="match status" value="1"/>
</dbReference>
<feature type="domain" description="PucR C-terminal helix-turn-helix" evidence="1">
    <location>
        <begin position="324"/>
        <end position="381"/>
    </location>
</feature>
<dbReference type="EMBL" id="UESZ01000001">
    <property type="protein sequence ID" value="SSA34133.1"/>
    <property type="molecule type" value="Genomic_DNA"/>
</dbReference>
<dbReference type="AlphaFoldDB" id="A0A2Y9C1D3"/>
<evidence type="ECO:0000313" key="4">
    <source>
        <dbReference type="Proteomes" id="UP000250028"/>
    </source>
</evidence>
<name>A0A2Y9C1D3_9MICO</name>
<feature type="domain" description="RsbT co-antagonist protein RsbRD N-terminal" evidence="2">
    <location>
        <begin position="24"/>
        <end position="161"/>
    </location>
</feature>
<organism evidence="3 4">
    <name type="scientific">Branchiibius hedensis</name>
    <dbReference type="NCBI Taxonomy" id="672460"/>
    <lineage>
        <taxon>Bacteria</taxon>
        <taxon>Bacillati</taxon>
        <taxon>Actinomycetota</taxon>
        <taxon>Actinomycetes</taxon>
        <taxon>Micrococcales</taxon>
        <taxon>Dermacoccaceae</taxon>
        <taxon>Branchiibius</taxon>
    </lineage>
</organism>